<gene>
    <name evidence="5" type="ORF">HYN56_01765</name>
</gene>
<dbReference type="InterPro" id="IPR006446">
    <property type="entry name" value="RhaTrfase"/>
</dbReference>
<name>A0A2S1YG37_9FLAO</name>
<keyword evidence="2" id="KW-0328">Glycosyltransferase</keyword>
<evidence type="ECO:0000313" key="5">
    <source>
        <dbReference type="EMBL" id="AWK03009.1"/>
    </source>
</evidence>
<dbReference type="PANTHER" id="PTHR43179">
    <property type="entry name" value="RHAMNOSYLTRANSFERASE WBBL"/>
    <property type="match status" value="1"/>
</dbReference>
<dbReference type="RefSeq" id="WP_109190623.1">
    <property type="nucleotide sequence ID" value="NZ_CP029255.1"/>
</dbReference>
<evidence type="ECO:0000256" key="1">
    <source>
        <dbReference type="ARBA" id="ARBA00006739"/>
    </source>
</evidence>
<evidence type="ECO:0000256" key="3">
    <source>
        <dbReference type="ARBA" id="ARBA00022679"/>
    </source>
</evidence>
<dbReference type="Pfam" id="PF00535">
    <property type="entry name" value="Glycos_transf_2"/>
    <property type="match status" value="1"/>
</dbReference>
<sequence>MNLQTTAVVVTYNPDLSTLRKQFMSVHEQVDAIVYVDNGSKNFDLINELFLELVEQKKIKLFIISNHSNLGLGYAQNQGIKKAIELDSNFVLILDHDSVLTSGFVNELVTSTIDLKNQGVKVGAVGPVYINEKTNEQYPITRYIGPFIKRVNPAEGSNVEASFLIASGCLISVDVLHKVGLMNEELFVDYIDVEWSFRCKSKGYKLFAIQRALMHHEIGDNRVSFFGRMISVHSPIRRYYLSRNSIYMLRCPYVSWGYKLRELVFNVFRIFIFAMISNDRLKYLKLSFRGLRDGIRGKFGSI</sequence>
<accession>A0A2S1YG37</accession>
<dbReference type="NCBIfam" id="TIGR01556">
    <property type="entry name" value="rhamnosyltran"/>
    <property type="match status" value="1"/>
</dbReference>
<feature type="domain" description="Glycosyltransferase 2-like" evidence="4">
    <location>
        <begin position="7"/>
        <end position="179"/>
    </location>
</feature>
<evidence type="ECO:0000259" key="4">
    <source>
        <dbReference type="Pfam" id="PF00535"/>
    </source>
</evidence>
<dbReference type="Gene3D" id="3.90.550.10">
    <property type="entry name" value="Spore Coat Polysaccharide Biosynthesis Protein SpsA, Chain A"/>
    <property type="match status" value="1"/>
</dbReference>
<dbReference type="EMBL" id="CP029255">
    <property type="protein sequence ID" value="AWK03009.1"/>
    <property type="molecule type" value="Genomic_DNA"/>
</dbReference>
<dbReference type="PANTHER" id="PTHR43179:SF12">
    <property type="entry name" value="GALACTOFURANOSYLTRANSFERASE GLFT2"/>
    <property type="match status" value="1"/>
</dbReference>
<proteinExistence type="inferred from homology"/>
<dbReference type="Proteomes" id="UP000245250">
    <property type="component" value="Chromosome"/>
</dbReference>
<keyword evidence="6" id="KW-1185">Reference proteome</keyword>
<dbReference type="OrthoDB" id="9771846at2"/>
<dbReference type="CDD" id="cd02526">
    <property type="entry name" value="GT2_RfbF_like"/>
    <property type="match status" value="1"/>
</dbReference>
<protein>
    <submittedName>
        <fullName evidence="5">Rhamnosyltransferase</fullName>
    </submittedName>
</protein>
<dbReference type="AlphaFoldDB" id="A0A2S1YG37"/>
<organism evidence="5 6">
    <name type="scientific">Flavobacterium crocinum</name>
    <dbReference type="NCBI Taxonomy" id="2183896"/>
    <lineage>
        <taxon>Bacteria</taxon>
        <taxon>Pseudomonadati</taxon>
        <taxon>Bacteroidota</taxon>
        <taxon>Flavobacteriia</taxon>
        <taxon>Flavobacteriales</taxon>
        <taxon>Flavobacteriaceae</taxon>
        <taxon>Flavobacterium</taxon>
    </lineage>
</organism>
<comment type="similarity">
    <text evidence="1">Belongs to the glycosyltransferase 2 family.</text>
</comment>
<evidence type="ECO:0000313" key="6">
    <source>
        <dbReference type="Proteomes" id="UP000245250"/>
    </source>
</evidence>
<dbReference type="InterPro" id="IPR029044">
    <property type="entry name" value="Nucleotide-diphossugar_trans"/>
</dbReference>
<reference evidence="5 6" key="1">
    <citation type="submission" date="2018-05" db="EMBL/GenBank/DDBJ databases">
        <title>Genome sequencing of Flavobacterium sp. HYN0056.</title>
        <authorList>
            <person name="Yi H."/>
            <person name="Baek C."/>
        </authorList>
    </citation>
    <scope>NUCLEOTIDE SEQUENCE [LARGE SCALE GENOMIC DNA]</scope>
    <source>
        <strain evidence="5 6">HYN0056</strain>
    </source>
</reference>
<keyword evidence="3 5" id="KW-0808">Transferase</keyword>
<dbReference type="KEGG" id="fcr:HYN56_01765"/>
<evidence type="ECO:0000256" key="2">
    <source>
        <dbReference type="ARBA" id="ARBA00022676"/>
    </source>
</evidence>
<dbReference type="InterPro" id="IPR001173">
    <property type="entry name" value="Glyco_trans_2-like"/>
</dbReference>
<dbReference type="SUPFAM" id="SSF53448">
    <property type="entry name" value="Nucleotide-diphospho-sugar transferases"/>
    <property type="match status" value="1"/>
</dbReference>
<dbReference type="GO" id="GO:0016757">
    <property type="term" value="F:glycosyltransferase activity"/>
    <property type="evidence" value="ECO:0007669"/>
    <property type="project" value="UniProtKB-KW"/>
</dbReference>